<evidence type="ECO:0000256" key="2">
    <source>
        <dbReference type="ARBA" id="ARBA00023152"/>
    </source>
</evidence>
<dbReference type="PANTHER" id="PTHR43650:SF1">
    <property type="entry name" value="PYROPHOSPHATE--FRUCTOSE 6-PHOSPHATE 1-PHOSPHOTRANSFERASE SUBUNIT BETA 2"/>
    <property type="match status" value="1"/>
</dbReference>
<name>A0A2K1K277_PHYPA</name>
<gene>
    <name evidence="4" type="ORF">PHYPA_012350</name>
</gene>
<evidence type="ECO:0000256" key="1">
    <source>
        <dbReference type="ARBA" id="ARBA00022490"/>
    </source>
</evidence>
<dbReference type="EMBL" id="ABEU02000009">
    <property type="protein sequence ID" value="PNR47877.1"/>
    <property type="molecule type" value="Genomic_DNA"/>
</dbReference>
<protein>
    <submittedName>
        <fullName evidence="4 5">Uncharacterized protein</fullName>
    </submittedName>
</protein>
<reference evidence="5" key="3">
    <citation type="submission" date="2020-12" db="UniProtKB">
        <authorList>
            <consortium name="EnsemblPlants"/>
        </authorList>
    </citation>
    <scope>IDENTIFICATION</scope>
</reference>
<dbReference type="GO" id="GO:0015979">
    <property type="term" value="P:photosynthesis"/>
    <property type="evidence" value="ECO:0000318"/>
    <property type="project" value="GO_Central"/>
</dbReference>
<evidence type="ECO:0000256" key="3">
    <source>
        <dbReference type="SAM" id="MobiDB-lite"/>
    </source>
</evidence>
<evidence type="ECO:0000313" key="4">
    <source>
        <dbReference type="EMBL" id="PNR47877.1"/>
    </source>
</evidence>
<dbReference type="EnsemblPlants" id="Pp3c9_5850V3.1">
    <property type="protein sequence ID" value="Pp3c9_5850V3.1"/>
    <property type="gene ID" value="Pp3c9_5850"/>
</dbReference>
<keyword evidence="1" id="KW-0963">Cytoplasm</keyword>
<dbReference type="AlphaFoldDB" id="A0A2K1K277"/>
<dbReference type="Gramene" id="Pp3c9_5850V3.1">
    <property type="protein sequence ID" value="Pp3c9_5850V3.1"/>
    <property type="gene ID" value="Pp3c9_5850"/>
</dbReference>
<evidence type="ECO:0000313" key="6">
    <source>
        <dbReference type="Proteomes" id="UP000006727"/>
    </source>
</evidence>
<reference evidence="4 6" key="1">
    <citation type="journal article" date="2008" name="Science">
        <title>The Physcomitrella genome reveals evolutionary insights into the conquest of land by plants.</title>
        <authorList>
            <person name="Rensing S."/>
            <person name="Lang D."/>
            <person name="Zimmer A."/>
            <person name="Terry A."/>
            <person name="Salamov A."/>
            <person name="Shapiro H."/>
            <person name="Nishiyama T."/>
            <person name="Perroud P.-F."/>
            <person name="Lindquist E."/>
            <person name="Kamisugi Y."/>
            <person name="Tanahashi T."/>
            <person name="Sakakibara K."/>
            <person name="Fujita T."/>
            <person name="Oishi K."/>
            <person name="Shin-I T."/>
            <person name="Kuroki Y."/>
            <person name="Toyoda A."/>
            <person name="Suzuki Y."/>
            <person name="Hashimoto A."/>
            <person name="Yamaguchi K."/>
            <person name="Sugano A."/>
            <person name="Kohara Y."/>
            <person name="Fujiyama A."/>
            <person name="Anterola A."/>
            <person name="Aoki S."/>
            <person name="Ashton N."/>
            <person name="Barbazuk W.B."/>
            <person name="Barker E."/>
            <person name="Bennetzen J."/>
            <person name="Bezanilla M."/>
            <person name="Blankenship R."/>
            <person name="Cho S.H."/>
            <person name="Dutcher S."/>
            <person name="Estelle M."/>
            <person name="Fawcett J.A."/>
            <person name="Gundlach H."/>
            <person name="Hanada K."/>
            <person name="Heyl A."/>
            <person name="Hicks K.A."/>
            <person name="Hugh J."/>
            <person name="Lohr M."/>
            <person name="Mayer K."/>
            <person name="Melkozernov A."/>
            <person name="Murata T."/>
            <person name="Nelson D."/>
            <person name="Pils B."/>
            <person name="Prigge M."/>
            <person name="Reiss B."/>
            <person name="Renner T."/>
            <person name="Rombauts S."/>
            <person name="Rushton P."/>
            <person name="Sanderfoot A."/>
            <person name="Schween G."/>
            <person name="Shiu S.-H."/>
            <person name="Stueber K."/>
            <person name="Theodoulou F.L."/>
            <person name="Tu H."/>
            <person name="Van de Peer Y."/>
            <person name="Verrier P.J."/>
            <person name="Waters E."/>
            <person name="Wood A."/>
            <person name="Yang L."/>
            <person name="Cove D."/>
            <person name="Cuming A."/>
            <person name="Hasebe M."/>
            <person name="Lucas S."/>
            <person name="Mishler D.B."/>
            <person name="Reski R."/>
            <person name="Grigoriev I."/>
            <person name="Quatrano R.S."/>
            <person name="Boore J.L."/>
        </authorList>
    </citation>
    <scope>NUCLEOTIDE SEQUENCE [LARGE SCALE GENOMIC DNA]</scope>
    <source>
        <strain evidence="5 6">cv. Gransden 2004</strain>
    </source>
</reference>
<dbReference type="InParanoid" id="A0A2K1K277"/>
<organism evidence="4">
    <name type="scientific">Physcomitrium patens</name>
    <name type="common">Spreading-leaved earth moss</name>
    <name type="synonym">Physcomitrella patens</name>
    <dbReference type="NCBI Taxonomy" id="3218"/>
    <lineage>
        <taxon>Eukaryota</taxon>
        <taxon>Viridiplantae</taxon>
        <taxon>Streptophyta</taxon>
        <taxon>Embryophyta</taxon>
        <taxon>Bryophyta</taxon>
        <taxon>Bryophytina</taxon>
        <taxon>Bryopsida</taxon>
        <taxon>Funariidae</taxon>
        <taxon>Funariales</taxon>
        <taxon>Funariaceae</taxon>
        <taxon>Physcomitrium</taxon>
    </lineage>
</organism>
<dbReference type="InterPro" id="IPR035966">
    <property type="entry name" value="PKF_sf"/>
</dbReference>
<dbReference type="PANTHER" id="PTHR43650">
    <property type="entry name" value="PYROPHOSPHATE--FRUCTOSE 6-PHOSPHATE 1-PHOSPHOTRANSFERASE"/>
    <property type="match status" value="1"/>
</dbReference>
<accession>A0A2K1K277</accession>
<proteinExistence type="predicted"/>
<dbReference type="GO" id="GO:0047334">
    <property type="term" value="F:diphosphate-fructose-6-phosphate 1-phosphotransferase activity"/>
    <property type="evidence" value="ECO:0000318"/>
    <property type="project" value="GO_Central"/>
</dbReference>
<keyword evidence="6" id="KW-1185">Reference proteome</keyword>
<dbReference type="Proteomes" id="UP000006727">
    <property type="component" value="Chromosome 9"/>
</dbReference>
<dbReference type="Gene3D" id="3.40.50.460">
    <property type="entry name" value="Phosphofructokinase domain"/>
    <property type="match status" value="1"/>
</dbReference>
<evidence type="ECO:0000313" key="5">
    <source>
        <dbReference type="EnsemblPlants" id="Pp3c9_5850V3.1"/>
    </source>
</evidence>
<keyword evidence="2" id="KW-0324">Glycolysis</keyword>
<dbReference type="GO" id="GO:0009749">
    <property type="term" value="P:response to glucose"/>
    <property type="evidence" value="ECO:0000318"/>
    <property type="project" value="GO_Central"/>
</dbReference>
<sequence>MLPFEFEKHSILAHSTTIFLSPASFFQRRKLYGKSWMIIYKLLSSSSERSFRWVCALSCASVREAGDRAAGNTVTTGIFEHLWTHLHCSLLYRAKGRPAGITRTSVSEYITALVLVQSHGRFYLIMAGRNTYQQWVETVLTLGLNGLMETGDVDYSTNVINASCLEELLRCPKIMERHLKLTHMPKTSTLTGRARCISKRLVHIMVYARSARNYYHFVKLIGCAAISFSNEPSICTLTSPLLKKKHSTRRRFYTRYRNPPMLRSVDARSSGHSTIKRVSHSRKFDQLHALNSRARTACSQPRDATSTAVPKHAGSSSGRQWPTSDSSSCSSI</sequence>
<dbReference type="GO" id="GO:0003872">
    <property type="term" value="F:6-phosphofructokinase activity"/>
    <property type="evidence" value="ECO:0007669"/>
    <property type="project" value="InterPro"/>
</dbReference>
<dbReference type="Gene3D" id="3.40.50.450">
    <property type="match status" value="1"/>
</dbReference>
<reference evidence="4 6" key="2">
    <citation type="journal article" date="2018" name="Plant J.">
        <title>The Physcomitrella patens chromosome-scale assembly reveals moss genome structure and evolution.</title>
        <authorList>
            <person name="Lang D."/>
            <person name="Ullrich K.K."/>
            <person name="Murat F."/>
            <person name="Fuchs J."/>
            <person name="Jenkins J."/>
            <person name="Haas F.B."/>
            <person name="Piednoel M."/>
            <person name="Gundlach H."/>
            <person name="Van Bel M."/>
            <person name="Meyberg R."/>
            <person name="Vives C."/>
            <person name="Morata J."/>
            <person name="Symeonidi A."/>
            <person name="Hiss M."/>
            <person name="Muchero W."/>
            <person name="Kamisugi Y."/>
            <person name="Saleh O."/>
            <person name="Blanc G."/>
            <person name="Decker E.L."/>
            <person name="van Gessel N."/>
            <person name="Grimwood J."/>
            <person name="Hayes R.D."/>
            <person name="Graham S.W."/>
            <person name="Gunter L.E."/>
            <person name="McDaniel S.F."/>
            <person name="Hoernstein S.N.W."/>
            <person name="Larsson A."/>
            <person name="Li F.W."/>
            <person name="Perroud P.F."/>
            <person name="Phillips J."/>
            <person name="Ranjan P."/>
            <person name="Rokshar D.S."/>
            <person name="Rothfels C.J."/>
            <person name="Schneider L."/>
            <person name="Shu S."/>
            <person name="Stevenson D.W."/>
            <person name="Thummler F."/>
            <person name="Tillich M."/>
            <person name="Villarreal Aguilar J.C."/>
            <person name="Widiez T."/>
            <person name="Wong G.K."/>
            <person name="Wymore A."/>
            <person name="Zhang Y."/>
            <person name="Zimmer A.D."/>
            <person name="Quatrano R.S."/>
            <person name="Mayer K.F.X."/>
            <person name="Goodstein D."/>
            <person name="Casacuberta J.M."/>
            <person name="Vandepoele K."/>
            <person name="Reski R."/>
            <person name="Cuming A.C."/>
            <person name="Tuskan G.A."/>
            <person name="Maumus F."/>
            <person name="Salse J."/>
            <person name="Schmutz J."/>
            <person name="Rensing S.A."/>
        </authorList>
    </citation>
    <scope>NUCLEOTIDE SEQUENCE [LARGE SCALE GENOMIC DNA]</scope>
    <source>
        <strain evidence="5 6">cv. Gransden 2004</strain>
    </source>
</reference>
<feature type="compositionally biased region" description="Polar residues" evidence="3">
    <location>
        <begin position="293"/>
        <end position="332"/>
    </location>
</feature>
<dbReference type="STRING" id="3218.A0A2K1K277"/>
<feature type="region of interest" description="Disordered" evidence="3">
    <location>
        <begin position="292"/>
        <end position="332"/>
    </location>
</feature>
<dbReference type="PaxDb" id="3218-PP1S370_39V6.1"/>